<evidence type="ECO:0000256" key="1">
    <source>
        <dbReference type="SAM" id="Coils"/>
    </source>
</evidence>
<gene>
    <name evidence="3" type="ORF">HAX54_037342</name>
</gene>
<dbReference type="EMBL" id="JACEIK010000050">
    <property type="protein sequence ID" value="MCD7448029.1"/>
    <property type="molecule type" value="Genomic_DNA"/>
</dbReference>
<evidence type="ECO:0000313" key="4">
    <source>
        <dbReference type="Proteomes" id="UP000823775"/>
    </source>
</evidence>
<sequence length="146" mass="16771">MVSFFLSKSFSFCNKTVLIQTKWVQCLKIVVHQRGSVIAVKFVKESSCGYWEQHDTLFSDRAVVLINNLKTQLDAATVKIDTLKTALDAIKIKRDNLKEKVNVMKTLTNFEVNKSRKLEDKVMKIKMFIMISCALFVGFIVSRLMN</sequence>
<reference evidence="3 4" key="1">
    <citation type="journal article" date="2021" name="BMC Genomics">
        <title>Datura genome reveals duplications of psychoactive alkaloid biosynthetic genes and high mutation rate following tissue culture.</title>
        <authorList>
            <person name="Rajewski A."/>
            <person name="Carter-House D."/>
            <person name="Stajich J."/>
            <person name="Litt A."/>
        </authorList>
    </citation>
    <scope>NUCLEOTIDE SEQUENCE [LARGE SCALE GENOMIC DNA]</scope>
    <source>
        <strain evidence="3">AR-01</strain>
    </source>
</reference>
<feature type="coiled-coil region" evidence="1">
    <location>
        <begin position="66"/>
        <end position="100"/>
    </location>
</feature>
<keyword evidence="2" id="KW-0812">Transmembrane</keyword>
<keyword evidence="2" id="KW-0472">Membrane</keyword>
<protein>
    <submittedName>
        <fullName evidence="3">Uncharacterized protein</fullName>
    </submittedName>
</protein>
<dbReference type="Proteomes" id="UP000823775">
    <property type="component" value="Unassembled WGS sequence"/>
</dbReference>
<comment type="caution">
    <text evidence="3">The sequence shown here is derived from an EMBL/GenBank/DDBJ whole genome shotgun (WGS) entry which is preliminary data.</text>
</comment>
<keyword evidence="1" id="KW-0175">Coiled coil</keyword>
<accession>A0ABS8RR10</accession>
<keyword evidence="2" id="KW-1133">Transmembrane helix</keyword>
<organism evidence="3 4">
    <name type="scientific">Datura stramonium</name>
    <name type="common">Jimsonweed</name>
    <name type="synonym">Common thornapple</name>
    <dbReference type="NCBI Taxonomy" id="4076"/>
    <lineage>
        <taxon>Eukaryota</taxon>
        <taxon>Viridiplantae</taxon>
        <taxon>Streptophyta</taxon>
        <taxon>Embryophyta</taxon>
        <taxon>Tracheophyta</taxon>
        <taxon>Spermatophyta</taxon>
        <taxon>Magnoliopsida</taxon>
        <taxon>eudicotyledons</taxon>
        <taxon>Gunneridae</taxon>
        <taxon>Pentapetalae</taxon>
        <taxon>asterids</taxon>
        <taxon>lamiids</taxon>
        <taxon>Solanales</taxon>
        <taxon>Solanaceae</taxon>
        <taxon>Solanoideae</taxon>
        <taxon>Datureae</taxon>
        <taxon>Datura</taxon>
    </lineage>
</organism>
<feature type="transmembrane region" description="Helical" evidence="2">
    <location>
        <begin position="125"/>
        <end position="145"/>
    </location>
</feature>
<name>A0ABS8RR10_DATST</name>
<evidence type="ECO:0000256" key="2">
    <source>
        <dbReference type="SAM" id="Phobius"/>
    </source>
</evidence>
<evidence type="ECO:0000313" key="3">
    <source>
        <dbReference type="EMBL" id="MCD7448029.1"/>
    </source>
</evidence>
<keyword evidence="4" id="KW-1185">Reference proteome</keyword>
<proteinExistence type="predicted"/>